<protein>
    <submittedName>
        <fullName evidence="2">Thioesterase</fullName>
    </submittedName>
</protein>
<dbReference type="Pfam" id="PF22636">
    <property type="entry name" value="FlK"/>
    <property type="match status" value="1"/>
</dbReference>
<organism evidence="2 3">
    <name type="scientific">Nocardioides albidus</name>
    <dbReference type="NCBI Taxonomy" id="1517589"/>
    <lineage>
        <taxon>Bacteria</taxon>
        <taxon>Bacillati</taxon>
        <taxon>Actinomycetota</taxon>
        <taxon>Actinomycetes</taxon>
        <taxon>Propionibacteriales</taxon>
        <taxon>Nocardioidaceae</taxon>
        <taxon>Nocardioides</taxon>
    </lineage>
</organism>
<keyword evidence="3" id="KW-1185">Reference proteome</keyword>
<evidence type="ECO:0000313" key="2">
    <source>
        <dbReference type="EMBL" id="TNM47201.1"/>
    </source>
</evidence>
<dbReference type="AlphaFoldDB" id="A0A5C4WGC1"/>
<comment type="caution">
    <text evidence="2">The sequence shown here is derived from an EMBL/GenBank/DDBJ whole genome shotgun (WGS) entry which is preliminary data.</text>
</comment>
<dbReference type="EMBL" id="VDMP01000015">
    <property type="protein sequence ID" value="TNM47201.1"/>
    <property type="molecule type" value="Genomic_DNA"/>
</dbReference>
<gene>
    <name evidence="2" type="ORF">FHP29_03255</name>
</gene>
<dbReference type="InterPro" id="IPR029069">
    <property type="entry name" value="HotDog_dom_sf"/>
</dbReference>
<sequence>MDEASLRFTVTDADTALAVGSGSLPVLGTPRLLAWCEAATCAALEPSLQPGETSVGTRVDLEHLAASAVGGTVEVTARTVYADGRLRRFAVSAREVGAEDRPGRLVGSGEVTRVVVDAERFLGRLPR</sequence>
<dbReference type="OrthoDB" id="5243809at2"/>
<proteinExistence type="predicted"/>
<dbReference type="PANTHER" id="PTHR36934">
    <property type="entry name" value="BLR0278 PROTEIN"/>
    <property type="match status" value="1"/>
</dbReference>
<evidence type="ECO:0000313" key="3">
    <source>
        <dbReference type="Proteomes" id="UP000313231"/>
    </source>
</evidence>
<accession>A0A5C4WGC1</accession>
<dbReference type="RefSeq" id="WP_139621429.1">
    <property type="nucleotide sequence ID" value="NZ_VDMP01000015.1"/>
</dbReference>
<evidence type="ECO:0000259" key="1">
    <source>
        <dbReference type="Pfam" id="PF22636"/>
    </source>
</evidence>
<dbReference type="SUPFAM" id="SSF54637">
    <property type="entry name" value="Thioesterase/thiol ester dehydrase-isomerase"/>
    <property type="match status" value="1"/>
</dbReference>
<name>A0A5C4WGC1_9ACTN</name>
<reference evidence="2 3" key="1">
    <citation type="journal article" date="2016" name="Int. J. Syst. Evol. Microbiol.">
        <title>Nocardioides albidus sp. nov., an actinobacterium isolated from garden soil.</title>
        <authorList>
            <person name="Singh H."/>
            <person name="Du J."/>
            <person name="Trinh H."/>
            <person name="Won K."/>
            <person name="Yang J.E."/>
            <person name="Yin C."/>
            <person name="Kook M."/>
            <person name="Yi T.H."/>
        </authorList>
    </citation>
    <scope>NUCLEOTIDE SEQUENCE [LARGE SCALE GENOMIC DNA]</scope>
    <source>
        <strain evidence="2 3">CCTCC AB 2015297</strain>
    </source>
</reference>
<dbReference type="Gene3D" id="3.10.129.10">
    <property type="entry name" value="Hotdog Thioesterase"/>
    <property type="match status" value="1"/>
</dbReference>
<dbReference type="PANTHER" id="PTHR36934:SF1">
    <property type="entry name" value="THIOESTERASE DOMAIN-CONTAINING PROTEIN"/>
    <property type="match status" value="1"/>
</dbReference>
<dbReference type="InterPro" id="IPR025540">
    <property type="entry name" value="FlK"/>
</dbReference>
<feature type="domain" description="Fluoroacetyl-CoA-specific thioesterase-like" evidence="1">
    <location>
        <begin position="10"/>
        <end position="119"/>
    </location>
</feature>
<dbReference type="Proteomes" id="UP000313231">
    <property type="component" value="Unassembled WGS sequence"/>
</dbReference>
<dbReference type="InterPro" id="IPR054485">
    <property type="entry name" value="FlK-like_dom"/>
</dbReference>